<evidence type="ECO:0000256" key="1">
    <source>
        <dbReference type="SAM" id="MobiDB-lite"/>
    </source>
</evidence>
<feature type="region of interest" description="Disordered" evidence="1">
    <location>
        <begin position="261"/>
        <end position="302"/>
    </location>
</feature>
<organism evidence="2 3">
    <name type="scientific">Pseudopithomyces chartarum</name>
    <dbReference type="NCBI Taxonomy" id="1892770"/>
    <lineage>
        <taxon>Eukaryota</taxon>
        <taxon>Fungi</taxon>
        <taxon>Dikarya</taxon>
        <taxon>Ascomycota</taxon>
        <taxon>Pezizomycotina</taxon>
        <taxon>Dothideomycetes</taxon>
        <taxon>Pleosporomycetidae</taxon>
        <taxon>Pleosporales</taxon>
        <taxon>Massarineae</taxon>
        <taxon>Didymosphaeriaceae</taxon>
        <taxon>Pseudopithomyces</taxon>
    </lineage>
</organism>
<dbReference type="Proteomes" id="UP001280581">
    <property type="component" value="Unassembled WGS sequence"/>
</dbReference>
<evidence type="ECO:0000313" key="2">
    <source>
        <dbReference type="EMBL" id="KAK3215241.1"/>
    </source>
</evidence>
<keyword evidence="3" id="KW-1185">Reference proteome</keyword>
<name>A0AAN6RLB8_9PLEO</name>
<feature type="region of interest" description="Disordered" evidence="1">
    <location>
        <begin position="1"/>
        <end position="30"/>
    </location>
</feature>
<protein>
    <submittedName>
        <fullName evidence="2">Uncharacterized protein</fullName>
    </submittedName>
</protein>
<comment type="caution">
    <text evidence="2">The sequence shown here is derived from an EMBL/GenBank/DDBJ whole genome shotgun (WGS) entry which is preliminary data.</text>
</comment>
<feature type="compositionally biased region" description="Basic residues" evidence="1">
    <location>
        <begin position="288"/>
        <end position="302"/>
    </location>
</feature>
<reference evidence="2 3" key="1">
    <citation type="submission" date="2021-02" db="EMBL/GenBank/DDBJ databases">
        <title>Genome assembly of Pseudopithomyces chartarum.</title>
        <authorList>
            <person name="Jauregui R."/>
            <person name="Singh J."/>
            <person name="Voisey C."/>
        </authorList>
    </citation>
    <scope>NUCLEOTIDE SEQUENCE [LARGE SCALE GENOMIC DNA]</scope>
    <source>
        <strain evidence="2 3">AGR01</strain>
    </source>
</reference>
<proteinExistence type="predicted"/>
<accession>A0AAN6RLB8</accession>
<dbReference type="EMBL" id="WVTA01000003">
    <property type="protein sequence ID" value="KAK3215241.1"/>
    <property type="molecule type" value="Genomic_DNA"/>
</dbReference>
<gene>
    <name evidence="2" type="ORF">GRF29_19g2611280</name>
</gene>
<evidence type="ECO:0000313" key="3">
    <source>
        <dbReference type="Proteomes" id="UP001280581"/>
    </source>
</evidence>
<dbReference type="AlphaFoldDB" id="A0AAN6RLB8"/>
<sequence length="302" mass="34046">MTSTRRRRSSREDVAIPTMPPSTLRNPEHPANASLVGILEESITQSPLGEWLQSSPNEDIHARLARISYFSDGPGPSSAASPPCSYARSARSNGSSMAPTCVHYASNASAHPPSLYNFSDTTPTETSISTGLASQFPGVPLLEENNGVLERPLNQCRTPLYECAFWFLSCSYISYDMEEWKEHCLSHFFLEEPPTSVQCPLCDFKYRGDCGRTAWNVRMDHIAFEHAERGETLKTSRPDFALFQHLWCKRLIDDQDLKELKGGNHNLERPPANFTTTNSRRERDGRRQRTQHVGMRRSVPRG</sequence>